<evidence type="ECO:0000256" key="2">
    <source>
        <dbReference type="ARBA" id="ARBA00003717"/>
    </source>
</evidence>
<dbReference type="InterPro" id="IPR044920">
    <property type="entry name" value="MnmG_C_subdom_sf"/>
</dbReference>
<comment type="similarity">
    <text evidence="3 11">Belongs to the MnmG family.</text>
</comment>
<dbReference type="InterPro" id="IPR036188">
    <property type="entry name" value="FAD/NAD-bd_sf"/>
</dbReference>
<evidence type="ECO:0000256" key="10">
    <source>
        <dbReference type="ARBA" id="ARBA00031800"/>
    </source>
</evidence>
<dbReference type="InterPro" id="IPR040131">
    <property type="entry name" value="MnmG_N"/>
</dbReference>
<dbReference type="InterPro" id="IPR047001">
    <property type="entry name" value="MnmG_C_subdom"/>
</dbReference>
<protein>
    <recommendedName>
        <fullName evidence="4 11">tRNA uridine 5-carboxymethylaminomethyl modification enzyme MnmG</fullName>
    </recommendedName>
    <alternativeName>
        <fullName evidence="10 11">Glucose-inhibited division protein A</fullName>
    </alternativeName>
</protein>
<dbReference type="Gene3D" id="1.10.150.570">
    <property type="entry name" value="GidA associated domain, C-terminal subdomain"/>
    <property type="match status" value="1"/>
</dbReference>
<keyword evidence="11" id="KW-0963">Cytoplasm</keyword>
<name>A0A1F5RCE8_9BACT</name>
<evidence type="ECO:0000256" key="11">
    <source>
        <dbReference type="HAMAP-Rule" id="MF_00129"/>
    </source>
</evidence>
<comment type="subcellular location">
    <subcellularLocation>
        <location evidence="11">Cytoplasm</location>
    </subcellularLocation>
</comment>
<evidence type="ECO:0000256" key="5">
    <source>
        <dbReference type="ARBA" id="ARBA00022630"/>
    </source>
</evidence>
<dbReference type="EMBL" id="MFFM01000034">
    <property type="protein sequence ID" value="OGF12082.1"/>
    <property type="molecule type" value="Genomic_DNA"/>
</dbReference>
<dbReference type="Gene3D" id="3.50.50.60">
    <property type="entry name" value="FAD/NAD(P)-binding domain"/>
    <property type="match status" value="2"/>
</dbReference>
<dbReference type="AlphaFoldDB" id="A0A1F5RCE8"/>
<keyword evidence="8 11" id="KW-0520">NAD</keyword>
<keyword evidence="5 11" id="KW-0285">Flavoprotein</keyword>
<comment type="caution">
    <text evidence="13">The sequence shown here is derived from an EMBL/GenBank/DDBJ whole genome shotgun (WGS) entry which is preliminary data.</text>
</comment>
<dbReference type="InterPro" id="IPR020595">
    <property type="entry name" value="MnmG-rel_CS"/>
</dbReference>
<dbReference type="GO" id="GO:0005829">
    <property type="term" value="C:cytosol"/>
    <property type="evidence" value="ECO:0007669"/>
    <property type="project" value="TreeGrafter"/>
</dbReference>
<comment type="subunit">
    <text evidence="9 11">Homodimer. Heterotetramer of two MnmE and two MnmG subunits.</text>
</comment>
<feature type="binding site" evidence="11">
    <location>
        <begin position="289"/>
        <end position="303"/>
    </location>
    <ligand>
        <name>NAD(+)</name>
        <dbReference type="ChEBI" id="CHEBI:57540"/>
    </ligand>
</feature>
<comment type="cofactor">
    <cofactor evidence="1 11">
        <name>FAD</name>
        <dbReference type="ChEBI" id="CHEBI:57692"/>
    </cofactor>
</comment>
<dbReference type="FunFam" id="1.10.150.570:FF:000001">
    <property type="entry name" value="tRNA uridine 5-carboxymethylaminomethyl modification enzyme MnmG"/>
    <property type="match status" value="1"/>
</dbReference>
<dbReference type="Pfam" id="PF01134">
    <property type="entry name" value="GIDA"/>
    <property type="match status" value="1"/>
</dbReference>
<dbReference type="InterPro" id="IPR049312">
    <property type="entry name" value="GIDA_C_N"/>
</dbReference>
<dbReference type="GO" id="GO:0050660">
    <property type="term" value="F:flavin adenine dinucleotide binding"/>
    <property type="evidence" value="ECO:0007669"/>
    <property type="project" value="UniProtKB-UniRule"/>
</dbReference>
<dbReference type="SUPFAM" id="SSF51905">
    <property type="entry name" value="FAD/NAD(P)-binding domain"/>
    <property type="match status" value="1"/>
</dbReference>
<comment type="function">
    <text evidence="2 11">NAD-binding protein involved in the addition of a carboxymethylaminomethyl (cmnm) group at the wobble position (U34) of certain tRNAs, forming tRNA-cmnm(5)s(2)U34.</text>
</comment>
<evidence type="ECO:0000313" key="14">
    <source>
        <dbReference type="Proteomes" id="UP000177230"/>
    </source>
</evidence>
<keyword evidence="6 11" id="KW-0819">tRNA processing</keyword>
<feature type="binding site" evidence="11">
    <location>
        <begin position="11"/>
        <end position="16"/>
    </location>
    <ligand>
        <name>FAD</name>
        <dbReference type="ChEBI" id="CHEBI:57692"/>
    </ligand>
</feature>
<dbReference type="InterPro" id="IPR004416">
    <property type="entry name" value="MnmG"/>
</dbReference>
<proteinExistence type="inferred from homology"/>
<dbReference type="InterPro" id="IPR002218">
    <property type="entry name" value="MnmG-rel"/>
</dbReference>
<dbReference type="Pfam" id="PF13932">
    <property type="entry name" value="SAM_GIDA_C"/>
    <property type="match status" value="1"/>
</dbReference>
<dbReference type="Proteomes" id="UP000177230">
    <property type="component" value="Unassembled WGS sequence"/>
</dbReference>
<dbReference type="GO" id="GO:0002098">
    <property type="term" value="P:tRNA wobble uridine modification"/>
    <property type="evidence" value="ECO:0007669"/>
    <property type="project" value="InterPro"/>
</dbReference>
<keyword evidence="7 11" id="KW-0274">FAD</keyword>
<sequence length="641" mass="71114">MNKTFDIIIIGGGHAGIEASVVCTGMGLNTALFSITLDRIGWMSCNPSIGGLAKSHLVKEIDALGGAMGRLADLSGIQFRMLNKGKGPAVWSLRAQCDRPLYSAEAKHLLENLPNLELRQALVDDIILEERSGKKCATGVRTESGQEFFAQAVIVATGTFLNGLIHIGDRSFPAGRAGEFPARKLSDSLKLSGLKMGRLKTGTPARVNSQSVDFSAMSEQPGDPDPLPFSRQTRIYEVINQRTDQKRRVWPALLQIPCYLTYTNPVTHQIIRDNLSRSALYSGRITGIGPRYCPSIEDKVVRFSERQGHQVFIEPEGLNTNELYLNGISSSLPEEVQEKMIRSIKGLENAKITRSGYAIEYDFVFPTQLFPTLEAKLVSGLYLAGQINGTSGYEEAAAQGLMAGINAAQKILGNDPFILRRDQAYIGVLIDDLVTKGTEEPYRMFTSRAEYRLLLRQDNAEQRLLAYGYGLGLIAEDRWVDFQRTQGRVESEIQRLRLEKALPPDANGILERLGTSPISQPASLAELLKRPEVTYDDLLPLDQYRPDYDRTVFEKVELELKYGGYAKRQQDEALRMRGLENMVLSNDFDYDLVYGLSSEARQKLQKLKPLSLGQASRISGVSPADISMLLIHLKKAKPAAH</sequence>
<evidence type="ECO:0000313" key="13">
    <source>
        <dbReference type="EMBL" id="OGF12082.1"/>
    </source>
</evidence>
<dbReference type="FunFam" id="3.50.50.60:FF:000002">
    <property type="entry name" value="tRNA uridine 5-carboxymethylaminomethyl modification enzyme MnmG"/>
    <property type="match status" value="1"/>
</dbReference>
<organism evidence="13 14">
    <name type="scientific">Candidatus Edwardsbacteria bacterium GWF2_54_11</name>
    <dbReference type="NCBI Taxonomy" id="1817851"/>
    <lineage>
        <taxon>Bacteria</taxon>
        <taxon>Candidatus Edwardsiibacteriota</taxon>
    </lineage>
</organism>
<dbReference type="InterPro" id="IPR026904">
    <property type="entry name" value="MnmG_C"/>
</dbReference>
<accession>A0A1F5RCE8</accession>
<dbReference type="SMART" id="SM01228">
    <property type="entry name" value="GIDA_assoc_3"/>
    <property type="match status" value="1"/>
</dbReference>
<evidence type="ECO:0000256" key="9">
    <source>
        <dbReference type="ARBA" id="ARBA00025948"/>
    </source>
</evidence>
<dbReference type="PROSITE" id="PS01280">
    <property type="entry name" value="GIDA_1"/>
    <property type="match status" value="1"/>
</dbReference>
<evidence type="ECO:0000256" key="6">
    <source>
        <dbReference type="ARBA" id="ARBA00022694"/>
    </source>
</evidence>
<feature type="domain" description="tRNA uridine 5-carboxymethylaminomethyl modification enzyme C-terminal subdomain" evidence="12">
    <location>
        <begin position="560"/>
        <end position="631"/>
    </location>
</feature>
<dbReference type="PANTHER" id="PTHR11806">
    <property type="entry name" value="GLUCOSE INHIBITED DIVISION PROTEIN A"/>
    <property type="match status" value="1"/>
</dbReference>
<dbReference type="NCBIfam" id="TIGR00136">
    <property type="entry name" value="mnmG_gidA"/>
    <property type="match status" value="1"/>
</dbReference>
<evidence type="ECO:0000256" key="8">
    <source>
        <dbReference type="ARBA" id="ARBA00023027"/>
    </source>
</evidence>
<evidence type="ECO:0000256" key="7">
    <source>
        <dbReference type="ARBA" id="ARBA00022827"/>
    </source>
</evidence>
<evidence type="ECO:0000256" key="4">
    <source>
        <dbReference type="ARBA" id="ARBA00020461"/>
    </source>
</evidence>
<dbReference type="GO" id="GO:0030488">
    <property type="term" value="P:tRNA methylation"/>
    <property type="evidence" value="ECO:0007669"/>
    <property type="project" value="TreeGrafter"/>
</dbReference>
<dbReference type="HAMAP" id="MF_00129">
    <property type="entry name" value="MnmG_GidA"/>
    <property type="match status" value="1"/>
</dbReference>
<dbReference type="PANTHER" id="PTHR11806:SF0">
    <property type="entry name" value="PROTEIN MTO1 HOMOLOG, MITOCHONDRIAL"/>
    <property type="match status" value="1"/>
</dbReference>
<reference evidence="13 14" key="1">
    <citation type="journal article" date="2016" name="Nat. Commun.">
        <title>Thousands of microbial genomes shed light on interconnected biogeochemical processes in an aquifer system.</title>
        <authorList>
            <person name="Anantharaman K."/>
            <person name="Brown C.T."/>
            <person name="Hug L.A."/>
            <person name="Sharon I."/>
            <person name="Castelle C.J."/>
            <person name="Probst A.J."/>
            <person name="Thomas B.C."/>
            <person name="Singh A."/>
            <person name="Wilkins M.J."/>
            <person name="Karaoz U."/>
            <person name="Brodie E.L."/>
            <person name="Williams K.H."/>
            <person name="Hubbard S.S."/>
            <person name="Banfield J.F."/>
        </authorList>
    </citation>
    <scope>NUCLEOTIDE SEQUENCE [LARGE SCALE GENOMIC DNA]</scope>
</reference>
<dbReference type="Gene3D" id="1.10.10.1800">
    <property type="entry name" value="tRNA uridine 5-carboxymethylaminomethyl modification enzyme MnmG/GidA"/>
    <property type="match status" value="1"/>
</dbReference>
<evidence type="ECO:0000256" key="1">
    <source>
        <dbReference type="ARBA" id="ARBA00001974"/>
    </source>
</evidence>
<dbReference type="PROSITE" id="PS01281">
    <property type="entry name" value="GIDA_2"/>
    <property type="match status" value="1"/>
</dbReference>
<dbReference type="PRINTS" id="PR00411">
    <property type="entry name" value="PNDRDTASEI"/>
</dbReference>
<dbReference type="Pfam" id="PF21680">
    <property type="entry name" value="GIDA_C_1st"/>
    <property type="match status" value="1"/>
</dbReference>
<evidence type="ECO:0000259" key="12">
    <source>
        <dbReference type="SMART" id="SM01228"/>
    </source>
</evidence>
<gene>
    <name evidence="11" type="primary">mnmG</name>
    <name evidence="11" type="synonym">gidA</name>
    <name evidence="13" type="ORF">A2024_03595</name>
</gene>
<evidence type="ECO:0000256" key="3">
    <source>
        <dbReference type="ARBA" id="ARBA00007653"/>
    </source>
</evidence>
<comment type="caution">
    <text evidence="11">Lacks conserved residue(s) required for the propagation of feature annotation.</text>
</comment>